<name>A0A0C2T1I0_AMAMK</name>
<accession>A0A0C2T1I0</accession>
<reference evidence="1 3" key="1">
    <citation type="submission" date="2014-04" db="EMBL/GenBank/DDBJ databases">
        <title>Evolutionary Origins and Diversification of the Mycorrhizal Mutualists.</title>
        <authorList>
            <consortium name="DOE Joint Genome Institute"/>
            <consortium name="Mycorrhizal Genomics Consortium"/>
            <person name="Kohler A."/>
            <person name="Kuo A."/>
            <person name="Nagy L.G."/>
            <person name="Floudas D."/>
            <person name="Copeland A."/>
            <person name="Barry K.W."/>
            <person name="Cichocki N."/>
            <person name="Veneault-Fourrey C."/>
            <person name="LaButti K."/>
            <person name="Lindquist E.A."/>
            <person name="Lipzen A."/>
            <person name="Lundell T."/>
            <person name="Morin E."/>
            <person name="Murat C."/>
            <person name="Riley R."/>
            <person name="Ohm R."/>
            <person name="Sun H."/>
            <person name="Tunlid A."/>
            <person name="Henrissat B."/>
            <person name="Grigoriev I.V."/>
            <person name="Hibbett D.S."/>
            <person name="Martin F."/>
        </authorList>
    </citation>
    <scope>NUCLEOTIDE SEQUENCE [LARGE SCALE GENOMIC DNA]</scope>
    <source>
        <strain evidence="1 3">Koide BX008</strain>
    </source>
</reference>
<organism evidence="1 3">
    <name type="scientific">Amanita muscaria (strain Koide BX008)</name>
    <dbReference type="NCBI Taxonomy" id="946122"/>
    <lineage>
        <taxon>Eukaryota</taxon>
        <taxon>Fungi</taxon>
        <taxon>Dikarya</taxon>
        <taxon>Basidiomycota</taxon>
        <taxon>Agaricomycotina</taxon>
        <taxon>Agaricomycetes</taxon>
        <taxon>Agaricomycetidae</taxon>
        <taxon>Agaricales</taxon>
        <taxon>Pluteineae</taxon>
        <taxon>Amanitaceae</taxon>
        <taxon>Amanita</taxon>
    </lineage>
</organism>
<dbReference type="AlphaFoldDB" id="A0A0C2T1I0"/>
<dbReference type="HOGENOM" id="CLU_2775446_0_0_1"/>
<evidence type="ECO:0000313" key="2">
    <source>
        <dbReference type="EMBL" id="KIL60504.1"/>
    </source>
</evidence>
<protein>
    <submittedName>
        <fullName evidence="1">Uncharacterized protein</fullName>
    </submittedName>
</protein>
<dbReference type="EMBL" id="KN818297">
    <property type="protein sequence ID" value="KIL60504.1"/>
    <property type="molecule type" value="Genomic_DNA"/>
</dbReference>
<dbReference type="EMBL" id="KN818300">
    <property type="protein sequence ID" value="KIL60314.1"/>
    <property type="molecule type" value="Genomic_DNA"/>
</dbReference>
<evidence type="ECO:0000313" key="3">
    <source>
        <dbReference type="Proteomes" id="UP000054549"/>
    </source>
</evidence>
<sequence length="69" mass="7433">MDMLRDCFRYSSSTCGGHPLGTANTVTQVLQVIGMSTSDTPPSGRRILNLSTKDIAVPEDVKRMSTACL</sequence>
<proteinExistence type="predicted"/>
<dbReference type="Proteomes" id="UP000054549">
    <property type="component" value="Unassembled WGS sequence"/>
</dbReference>
<gene>
    <name evidence="2" type="ORF">M378DRAFT_167985</name>
    <name evidence="1" type="ORF">M378DRAFT_168198</name>
</gene>
<keyword evidence="3" id="KW-1185">Reference proteome</keyword>
<evidence type="ECO:0000313" key="1">
    <source>
        <dbReference type="EMBL" id="KIL60314.1"/>
    </source>
</evidence>